<protein>
    <recommendedName>
        <fullName evidence="4">LysM domain-containing protein</fullName>
    </recommendedName>
</protein>
<accession>A0A1I6I7L3</accession>
<evidence type="ECO:0000313" key="3">
    <source>
        <dbReference type="Proteomes" id="UP000198877"/>
    </source>
</evidence>
<dbReference type="Proteomes" id="UP000198877">
    <property type="component" value="Unassembled WGS sequence"/>
</dbReference>
<organism evidence="2 3">
    <name type="scientific">Microbacterium azadirachtae</name>
    <dbReference type="NCBI Taxonomy" id="582680"/>
    <lineage>
        <taxon>Bacteria</taxon>
        <taxon>Bacillati</taxon>
        <taxon>Actinomycetota</taxon>
        <taxon>Actinomycetes</taxon>
        <taxon>Micrococcales</taxon>
        <taxon>Microbacteriaceae</taxon>
        <taxon>Microbacterium</taxon>
    </lineage>
</organism>
<evidence type="ECO:0000313" key="2">
    <source>
        <dbReference type="EMBL" id="SFR62722.1"/>
    </source>
</evidence>
<proteinExistence type="predicted"/>
<dbReference type="AlphaFoldDB" id="A0A1I6I7L3"/>
<feature type="compositionally biased region" description="Pro residues" evidence="1">
    <location>
        <begin position="54"/>
        <end position="64"/>
    </location>
</feature>
<evidence type="ECO:0000256" key="1">
    <source>
        <dbReference type="SAM" id="MobiDB-lite"/>
    </source>
</evidence>
<sequence length="241" mass="24931">MSRAAQIATGVAAAAVIAGLVALASPAFSALGGFGHPSTAHASSVKPSAAPIASPAPTPTPTPTPTTEEASAGCRAEASFSLRGDVAHLLKADAIQDRGSRWGARGEVLSNAAGIFSYVVAPNDNLDSIETRLCFDGWSLARFNHVLGAAIQPDAHLILRPDPALPWIDSYHPYDEVPGVSVVDYTDALYEMGAAVRSQDLDTARAIWSKLVSGHVSPAAQAAATKALDAGDWPVLDQLFP</sequence>
<dbReference type="RefSeq" id="WP_139232254.1">
    <property type="nucleotide sequence ID" value="NZ_FOYR01000002.1"/>
</dbReference>
<feature type="region of interest" description="Disordered" evidence="1">
    <location>
        <begin position="40"/>
        <end position="72"/>
    </location>
</feature>
<reference evidence="3" key="1">
    <citation type="submission" date="2016-10" db="EMBL/GenBank/DDBJ databases">
        <authorList>
            <person name="Varghese N."/>
            <person name="Submissions S."/>
        </authorList>
    </citation>
    <scope>NUCLEOTIDE SEQUENCE [LARGE SCALE GENOMIC DNA]</scope>
    <source>
        <strain evidence="3">CL127</strain>
    </source>
</reference>
<dbReference type="EMBL" id="FOYR01000002">
    <property type="protein sequence ID" value="SFR62722.1"/>
    <property type="molecule type" value="Genomic_DNA"/>
</dbReference>
<name>A0A1I6I7L3_9MICO</name>
<evidence type="ECO:0008006" key="4">
    <source>
        <dbReference type="Google" id="ProtNLM"/>
    </source>
</evidence>
<gene>
    <name evidence="2" type="ORF">SAMN04488591_2543</name>
</gene>